<protein>
    <submittedName>
        <fullName evidence="1">Uncharacterized protein</fullName>
    </submittedName>
</protein>
<evidence type="ECO:0000313" key="2">
    <source>
        <dbReference type="Proteomes" id="UP000015103"/>
    </source>
</evidence>
<proteinExistence type="predicted"/>
<organism evidence="1 2">
    <name type="scientific">Rhodnius prolixus</name>
    <name type="common">Triatomid bug</name>
    <dbReference type="NCBI Taxonomy" id="13249"/>
    <lineage>
        <taxon>Eukaryota</taxon>
        <taxon>Metazoa</taxon>
        <taxon>Ecdysozoa</taxon>
        <taxon>Arthropoda</taxon>
        <taxon>Hexapoda</taxon>
        <taxon>Insecta</taxon>
        <taxon>Pterygota</taxon>
        <taxon>Neoptera</taxon>
        <taxon>Paraneoptera</taxon>
        <taxon>Hemiptera</taxon>
        <taxon>Heteroptera</taxon>
        <taxon>Panheteroptera</taxon>
        <taxon>Cimicomorpha</taxon>
        <taxon>Reduviidae</taxon>
        <taxon>Triatominae</taxon>
        <taxon>Rhodnius</taxon>
    </lineage>
</organism>
<evidence type="ECO:0000313" key="1">
    <source>
        <dbReference type="EnsemblMetazoa" id="RPRC013220-PA"/>
    </source>
</evidence>
<name>T1IA99_RHOPR</name>
<keyword evidence="2" id="KW-1185">Reference proteome</keyword>
<sequence length="161" mass="18248">MKSFTYACGLFTSIAIAGSHCLKVIYCWLDGTHLHSVQQKTMYIQKRLEDRTSNCPRNNYIKHTKAHHLWGPDNDPDNGEIGDTTLAERALKTYKSKPLFEELSITQNVNYKLSALKKECLLFGVGWGEDSLFVLMRLETDVPPPFSRSDDVSELDPPPLS</sequence>
<dbReference type="VEuPathDB" id="VectorBase:RPRC013220"/>
<dbReference type="HOGENOM" id="CLU_1645832_0_0_1"/>
<dbReference type="Proteomes" id="UP000015103">
    <property type="component" value="Unassembled WGS sequence"/>
</dbReference>
<dbReference type="AlphaFoldDB" id="T1IA99"/>
<dbReference type="EnsemblMetazoa" id="RPRC013220-RA">
    <property type="protein sequence ID" value="RPRC013220-PA"/>
    <property type="gene ID" value="RPRC013220"/>
</dbReference>
<accession>T1IA99</accession>
<dbReference type="EMBL" id="ACPB03013927">
    <property type="status" value="NOT_ANNOTATED_CDS"/>
    <property type="molecule type" value="Genomic_DNA"/>
</dbReference>
<reference evidence="1" key="1">
    <citation type="submission" date="2015-05" db="UniProtKB">
        <authorList>
            <consortium name="EnsemblMetazoa"/>
        </authorList>
    </citation>
    <scope>IDENTIFICATION</scope>
</reference>
<dbReference type="InParanoid" id="T1IA99"/>